<accession>A0A2I1GUB9</accession>
<name>A0A2I1GUB9_9GLOM</name>
<protein>
    <submittedName>
        <fullName evidence="1">Uncharacterized protein</fullName>
    </submittedName>
</protein>
<comment type="caution">
    <text evidence="1">The sequence shown here is derived from an EMBL/GenBank/DDBJ whole genome shotgun (WGS) entry which is preliminary data.</text>
</comment>
<dbReference type="EMBL" id="LLXI01000832">
    <property type="protein sequence ID" value="PKY50155.1"/>
    <property type="molecule type" value="Genomic_DNA"/>
</dbReference>
<reference evidence="1 2" key="1">
    <citation type="submission" date="2015-10" db="EMBL/GenBank/DDBJ databases">
        <title>Genome analyses suggest a sexual origin of heterokaryosis in a supposedly ancient asexual fungus.</title>
        <authorList>
            <person name="Ropars J."/>
            <person name="Sedzielewska K."/>
            <person name="Noel J."/>
            <person name="Charron P."/>
            <person name="Farinelli L."/>
            <person name="Marton T."/>
            <person name="Kruger M."/>
            <person name="Pelin A."/>
            <person name="Brachmann A."/>
            <person name="Corradi N."/>
        </authorList>
    </citation>
    <scope>NUCLEOTIDE SEQUENCE [LARGE SCALE GENOMIC DNA]</scope>
    <source>
        <strain evidence="1 2">A4</strain>
    </source>
</reference>
<sequence length="85" mass="10173">HYLIESLILVVEAKRKHVLEDIKEQTFPVFIKRVKRLEWWFNKDMVFLPLTIITGFCVESTRSSGSQKPFHCNSNLHQYLRHMLT</sequence>
<proteinExistence type="predicted"/>
<dbReference type="AlphaFoldDB" id="A0A2I1GUB9"/>
<evidence type="ECO:0000313" key="2">
    <source>
        <dbReference type="Proteomes" id="UP000234323"/>
    </source>
</evidence>
<evidence type="ECO:0000313" key="1">
    <source>
        <dbReference type="EMBL" id="PKY50155.1"/>
    </source>
</evidence>
<dbReference type="Proteomes" id="UP000234323">
    <property type="component" value="Unassembled WGS sequence"/>
</dbReference>
<organism evidence="1 2">
    <name type="scientific">Rhizophagus irregularis</name>
    <dbReference type="NCBI Taxonomy" id="588596"/>
    <lineage>
        <taxon>Eukaryota</taxon>
        <taxon>Fungi</taxon>
        <taxon>Fungi incertae sedis</taxon>
        <taxon>Mucoromycota</taxon>
        <taxon>Glomeromycotina</taxon>
        <taxon>Glomeromycetes</taxon>
        <taxon>Glomerales</taxon>
        <taxon>Glomeraceae</taxon>
        <taxon>Rhizophagus</taxon>
    </lineage>
</organism>
<feature type="non-terminal residue" evidence="1">
    <location>
        <position position="1"/>
    </location>
</feature>
<gene>
    <name evidence="1" type="ORF">RhiirA4_406188</name>
</gene>
<keyword evidence="2" id="KW-1185">Reference proteome</keyword>